<accession>A0A0F7L4T0</accession>
<proteinExistence type="predicted"/>
<dbReference type="EMBL" id="KR029584">
    <property type="protein sequence ID" value="AKH46527.1"/>
    <property type="molecule type" value="Genomic_DNA"/>
</dbReference>
<protein>
    <submittedName>
        <fullName evidence="1">Uncharacterized protein</fullName>
    </submittedName>
</protein>
<reference evidence="1" key="2">
    <citation type="submission" date="2015-03" db="EMBL/GenBank/DDBJ databases">
        <authorList>
            <person name="Chow C.-E.T."/>
            <person name="Winget D.M."/>
            <person name="White R.A.III."/>
            <person name="Hallam S.J."/>
            <person name="Suttle C.A."/>
        </authorList>
    </citation>
    <scope>NUCLEOTIDE SEQUENCE</scope>
    <source>
        <strain evidence="1">Anoxic3_9</strain>
    </source>
</reference>
<sequence length="55" mass="6700">MIVLYRLQELVFIMWVWTVFICLQMETIKKFPTYLWNVFSGEKPSILFQVLIKTN</sequence>
<reference evidence="1" key="1">
    <citation type="journal article" date="2015" name="Front. Microbiol.">
        <title>Combining genomic sequencing methods to explore viral diversity and reveal potential virus-host interactions.</title>
        <authorList>
            <person name="Chow C.E."/>
            <person name="Winget D.M."/>
            <person name="White R.A.III."/>
            <person name="Hallam S.J."/>
            <person name="Suttle C.A."/>
        </authorList>
    </citation>
    <scope>NUCLEOTIDE SEQUENCE</scope>
    <source>
        <strain evidence="1">Anoxic3_9</strain>
    </source>
</reference>
<name>A0A0F7L4T0_9VIRU</name>
<organism evidence="1">
    <name type="scientific">uncultured marine virus</name>
    <dbReference type="NCBI Taxonomy" id="186617"/>
    <lineage>
        <taxon>Viruses</taxon>
        <taxon>environmental samples</taxon>
    </lineage>
</organism>
<evidence type="ECO:0000313" key="1">
    <source>
        <dbReference type="EMBL" id="AKH46527.1"/>
    </source>
</evidence>